<keyword evidence="8" id="KW-1185">Reference proteome</keyword>
<dbReference type="GO" id="GO:0005829">
    <property type="term" value="C:cytosol"/>
    <property type="evidence" value="ECO:0007669"/>
    <property type="project" value="TreeGrafter"/>
</dbReference>
<dbReference type="Gene3D" id="3.20.10.10">
    <property type="entry name" value="D-amino Acid Aminotransferase, subunit A, domain 2"/>
    <property type="match status" value="1"/>
</dbReference>
<reference evidence="7 8" key="1">
    <citation type="submission" date="2019-01" db="EMBL/GenBank/DDBJ databases">
        <title>Bacillus sp. M5HDSG1-1, whole genome shotgun sequence.</title>
        <authorList>
            <person name="Tuo L."/>
        </authorList>
    </citation>
    <scope>NUCLEOTIDE SEQUENCE [LARGE SCALE GENOMIC DNA]</scope>
    <source>
        <strain evidence="7 8">M5HDSG1-1</strain>
    </source>
</reference>
<comment type="caution">
    <text evidence="7">The sequence shown here is derived from an EMBL/GenBank/DDBJ whole genome shotgun (WGS) entry which is preliminary data.</text>
</comment>
<dbReference type="SUPFAM" id="SSF56752">
    <property type="entry name" value="D-aminoacid aminotransferase-like PLP-dependent enzymes"/>
    <property type="match status" value="1"/>
</dbReference>
<dbReference type="EMBL" id="RZTZ01000022">
    <property type="protein sequence ID" value="RVT56749.1"/>
    <property type="molecule type" value="Genomic_DNA"/>
</dbReference>
<dbReference type="InterPro" id="IPR043132">
    <property type="entry name" value="BCAT-like_C"/>
</dbReference>
<dbReference type="RefSeq" id="WP_127742498.1">
    <property type="nucleotide sequence ID" value="NZ_CP196002.1"/>
</dbReference>
<dbReference type="InterPro" id="IPR001544">
    <property type="entry name" value="Aminotrans_IV"/>
</dbReference>
<dbReference type="GO" id="GO:0008696">
    <property type="term" value="F:4-amino-4-deoxychorismate lyase activity"/>
    <property type="evidence" value="ECO:0007669"/>
    <property type="project" value="UniProtKB-EC"/>
</dbReference>
<dbReference type="PANTHER" id="PTHR42743">
    <property type="entry name" value="AMINO-ACID AMINOTRANSFERASE"/>
    <property type="match status" value="1"/>
</dbReference>
<keyword evidence="7" id="KW-0456">Lyase</keyword>
<name>A0A437K3F5_9BACI</name>
<dbReference type="GO" id="GO:0008652">
    <property type="term" value="P:amino acid biosynthetic process"/>
    <property type="evidence" value="ECO:0007669"/>
    <property type="project" value="UniProtKB-ARBA"/>
</dbReference>
<dbReference type="PROSITE" id="PS00770">
    <property type="entry name" value="AA_TRANSFER_CLASS_4"/>
    <property type="match status" value="1"/>
</dbReference>
<dbReference type="InterPro" id="IPR036038">
    <property type="entry name" value="Aminotransferase-like"/>
</dbReference>
<evidence type="ECO:0000313" key="7">
    <source>
        <dbReference type="EMBL" id="RVT56749.1"/>
    </source>
</evidence>
<dbReference type="Proteomes" id="UP000288024">
    <property type="component" value="Unassembled WGS sequence"/>
</dbReference>
<proteinExistence type="inferred from homology"/>
<evidence type="ECO:0000256" key="5">
    <source>
        <dbReference type="RuleBase" id="RU004106"/>
    </source>
</evidence>
<dbReference type="EC" id="4.1.3.38" evidence="7"/>
<dbReference type="Gene3D" id="3.30.470.10">
    <property type="match status" value="1"/>
</dbReference>
<dbReference type="InterPro" id="IPR018300">
    <property type="entry name" value="Aminotrans_IV_CS"/>
</dbReference>
<protein>
    <submittedName>
        <fullName evidence="7">4-amino-4-deoxychorismate lyase</fullName>
        <ecNumber evidence="7">4.1.3.38</ecNumber>
    </submittedName>
</protein>
<organism evidence="7 8">
    <name type="scientific">Niallia taxi</name>
    <dbReference type="NCBI Taxonomy" id="2499688"/>
    <lineage>
        <taxon>Bacteria</taxon>
        <taxon>Bacillati</taxon>
        <taxon>Bacillota</taxon>
        <taxon>Bacilli</taxon>
        <taxon>Bacillales</taxon>
        <taxon>Bacillaceae</taxon>
        <taxon>Niallia</taxon>
    </lineage>
</organism>
<keyword evidence="4 6" id="KW-0663">Pyridoxal phosphate</keyword>
<evidence type="ECO:0000313" key="8">
    <source>
        <dbReference type="Proteomes" id="UP000288024"/>
    </source>
</evidence>
<comment type="similarity">
    <text evidence="2 5">Belongs to the class-IV pyridoxal-phosphate-dependent aminotransferase family.</text>
</comment>
<comment type="cofactor">
    <cofactor evidence="1 6">
        <name>pyridoxal 5'-phosphate</name>
        <dbReference type="ChEBI" id="CHEBI:597326"/>
    </cofactor>
</comment>
<comment type="subunit">
    <text evidence="3">Homodimer.</text>
</comment>
<evidence type="ECO:0000256" key="2">
    <source>
        <dbReference type="ARBA" id="ARBA00009320"/>
    </source>
</evidence>
<dbReference type="PANTHER" id="PTHR42743:SF11">
    <property type="entry name" value="AMINODEOXYCHORISMATE LYASE"/>
    <property type="match status" value="1"/>
</dbReference>
<dbReference type="NCBIfam" id="NF005800">
    <property type="entry name" value="PRK07650.1"/>
    <property type="match status" value="1"/>
</dbReference>
<gene>
    <name evidence="7" type="primary">pabC</name>
    <name evidence="7" type="ORF">EM808_26400</name>
</gene>
<dbReference type="InterPro" id="IPR043131">
    <property type="entry name" value="BCAT-like_N"/>
</dbReference>
<dbReference type="Pfam" id="PF01063">
    <property type="entry name" value="Aminotran_4"/>
    <property type="match status" value="1"/>
</dbReference>
<sequence length="289" mass="33199">MYIYINGEILPKEKAYVSVFDHGFMYGVGLFETFRTYNKHPFLLDSHLERLNKGLGQLNITRRFQREEINAIIQRLLTENRLENAYIRFNVSAGIGEIGLQTTPYNDSNVIMYMKPLQTTEKLTEKNADWLKINRNTPEGSERLKSHHYLNNLLAKREIGDDVLTEGIFLTKEGYVAEGITSNLFWIKDKFLYTPSLETGILNGITRQYILAQANRTGLEVREGLYFPDELLQADEVFATNSIQEIIPIKSIGLNNYKGAEGQMVQMLHKEYKKSCSTLWSIAELGGIR</sequence>
<accession>A0A437K3F5</accession>
<evidence type="ECO:0000256" key="3">
    <source>
        <dbReference type="ARBA" id="ARBA00011738"/>
    </source>
</evidence>
<evidence type="ECO:0000256" key="1">
    <source>
        <dbReference type="ARBA" id="ARBA00001933"/>
    </source>
</evidence>
<dbReference type="GO" id="GO:0046394">
    <property type="term" value="P:carboxylic acid biosynthetic process"/>
    <property type="evidence" value="ECO:0007669"/>
    <property type="project" value="UniProtKB-ARBA"/>
</dbReference>
<dbReference type="CDD" id="cd00449">
    <property type="entry name" value="PLPDE_IV"/>
    <property type="match status" value="1"/>
</dbReference>
<evidence type="ECO:0000256" key="6">
    <source>
        <dbReference type="RuleBase" id="RU004516"/>
    </source>
</evidence>
<dbReference type="AlphaFoldDB" id="A0A437K3F5"/>
<dbReference type="InterPro" id="IPR050571">
    <property type="entry name" value="Class-IV_PLP-Dep_Aminotrnsfr"/>
</dbReference>
<evidence type="ECO:0000256" key="4">
    <source>
        <dbReference type="ARBA" id="ARBA00022898"/>
    </source>
</evidence>
<dbReference type="FunFam" id="3.20.10.10:FF:000002">
    <property type="entry name" value="D-alanine aminotransferase"/>
    <property type="match status" value="1"/>
</dbReference>